<dbReference type="InterPro" id="IPR002016">
    <property type="entry name" value="Haem_peroxidase"/>
</dbReference>
<keyword evidence="4" id="KW-0560">Oxidoreductase</keyword>
<name>A0A812VM45_SYMPI</name>
<comment type="caution">
    <text evidence="9">The sequence shown here is derived from an EMBL/GenBank/DDBJ whole genome shotgun (WGS) entry which is preliminary data.</text>
</comment>
<dbReference type="PANTHER" id="PTHR31356">
    <property type="entry name" value="THYLAKOID LUMENAL 29 KDA PROTEIN, CHLOROPLASTIC-RELATED"/>
    <property type="match status" value="1"/>
</dbReference>
<dbReference type="PRINTS" id="PR00459">
    <property type="entry name" value="ASPEROXIDASE"/>
</dbReference>
<dbReference type="InterPro" id="IPR019794">
    <property type="entry name" value="Peroxidases_AS"/>
</dbReference>
<evidence type="ECO:0000256" key="1">
    <source>
        <dbReference type="ARBA" id="ARBA00022559"/>
    </source>
</evidence>
<gene>
    <name evidence="9" type="ORF">SPIL2461_LOCUS16960</name>
</gene>
<dbReference type="GO" id="GO:0042744">
    <property type="term" value="P:hydrogen peroxide catabolic process"/>
    <property type="evidence" value="ECO:0007669"/>
    <property type="project" value="TreeGrafter"/>
</dbReference>
<evidence type="ECO:0000259" key="8">
    <source>
        <dbReference type="PROSITE" id="PS50873"/>
    </source>
</evidence>
<dbReference type="GO" id="GO:0034599">
    <property type="term" value="P:cellular response to oxidative stress"/>
    <property type="evidence" value="ECO:0007669"/>
    <property type="project" value="InterPro"/>
</dbReference>
<feature type="domain" description="EF-hand" evidence="7">
    <location>
        <begin position="1"/>
        <end position="34"/>
    </location>
</feature>
<dbReference type="AlphaFoldDB" id="A0A812VM45"/>
<evidence type="ECO:0000256" key="2">
    <source>
        <dbReference type="ARBA" id="ARBA00022617"/>
    </source>
</evidence>
<organism evidence="9 10">
    <name type="scientific">Symbiodinium pilosum</name>
    <name type="common">Dinoflagellate</name>
    <dbReference type="NCBI Taxonomy" id="2952"/>
    <lineage>
        <taxon>Eukaryota</taxon>
        <taxon>Sar</taxon>
        <taxon>Alveolata</taxon>
        <taxon>Dinophyceae</taxon>
        <taxon>Suessiales</taxon>
        <taxon>Symbiodiniaceae</taxon>
        <taxon>Symbiodinium</taxon>
    </lineage>
</organism>
<dbReference type="InterPro" id="IPR044831">
    <property type="entry name" value="Ccp1-like"/>
</dbReference>
<sequence>MEGMLCLLEKYDRSSDGTIGEQELTTLVKALDTGSFWDEAKLTSLMKGFGLDAGRLKLTSFAQMLFEGPQSALYQVVREDLRKAMTSPEWDDGSYAPILIRLAWHSSGTYNKADGTGGSNGATMRHALEASDPENAYLEHARGLLEPVKVKHPWISYADLWILAAYVALEITRGPRIAFTGGRVDAPEEKAVAPGRLPGAEYGLAEGMEVDEEGRLKGWENLAQHIRDVFGRMGLTDREAVALICGGHVYGRCHPEQTASGYAGAWVEMPTLFSNEYAADMVGDRWMAVTHDTVMPDGGRVPEEVRPAPGKRQYIDLTKYEGEEEEEAAQEAPDAKEYPPGRYKCTSQWVNIHEQPDVSSPVHGRCLEGEELSFLAVKVFGTELRGLAERGGWISLTSGAGKPIFERVANLEPEHLQGRYRVRIANAPLLEAPSASALEVGRKQAGEEVTVEEVRIESSEGSNISIMGRLEVGGRSGWVTIYSSDGFGGLVCERIVEGYNERPRRPLKGQTGHQMMLVSDMVLLWDAAFREHLEAYAEDEDLLKREFGEAFKKLTELGCPWSKDAPGPATGCAAVAPSRCPFVQ</sequence>
<dbReference type="InterPro" id="IPR002207">
    <property type="entry name" value="Peroxidase_I"/>
</dbReference>
<keyword evidence="2" id="KW-0349">Heme</keyword>
<evidence type="ECO:0000256" key="6">
    <source>
        <dbReference type="RuleBase" id="RU004241"/>
    </source>
</evidence>
<evidence type="ECO:0000256" key="4">
    <source>
        <dbReference type="ARBA" id="ARBA00023002"/>
    </source>
</evidence>
<dbReference type="GO" id="GO:0000302">
    <property type="term" value="P:response to reactive oxygen species"/>
    <property type="evidence" value="ECO:0007669"/>
    <property type="project" value="TreeGrafter"/>
</dbReference>
<dbReference type="GO" id="GO:0020037">
    <property type="term" value="F:heme binding"/>
    <property type="evidence" value="ECO:0007669"/>
    <property type="project" value="InterPro"/>
</dbReference>
<accession>A0A812VM45</accession>
<dbReference type="PROSITE" id="PS50873">
    <property type="entry name" value="PEROXIDASE_4"/>
    <property type="match status" value="1"/>
</dbReference>
<evidence type="ECO:0000259" key="7">
    <source>
        <dbReference type="PROSITE" id="PS50222"/>
    </source>
</evidence>
<feature type="domain" description="Plant heme peroxidase family profile" evidence="8">
    <location>
        <begin position="138"/>
        <end position="254"/>
    </location>
</feature>
<evidence type="ECO:0000313" key="9">
    <source>
        <dbReference type="EMBL" id="CAE7640689.1"/>
    </source>
</evidence>
<dbReference type="Pfam" id="PF00141">
    <property type="entry name" value="peroxidase"/>
    <property type="match status" value="1"/>
</dbReference>
<evidence type="ECO:0000256" key="3">
    <source>
        <dbReference type="ARBA" id="ARBA00022723"/>
    </source>
</evidence>
<dbReference type="SUPFAM" id="SSF48113">
    <property type="entry name" value="Heme-dependent peroxidases"/>
    <property type="match status" value="2"/>
</dbReference>
<comment type="similarity">
    <text evidence="6">Belongs to the peroxidase family.</text>
</comment>
<dbReference type="GO" id="GO:0004601">
    <property type="term" value="F:peroxidase activity"/>
    <property type="evidence" value="ECO:0007669"/>
    <property type="project" value="UniProtKB-KW"/>
</dbReference>
<proteinExistence type="inferred from homology"/>
<dbReference type="PROSITE" id="PS50222">
    <property type="entry name" value="EF_HAND_2"/>
    <property type="match status" value="1"/>
</dbReference>
<reference evidence="9" key="1">
    <citation type="submission" date="2021-02" db="EMBL/GenBank/DDBJ databases">
        <authorList>
            <person name="Dougan E. K."/>
            <person name="Rhodes N."/>
            <person name="Thang M."/>
            <person name="Chan C."/>
        </authorList>
    </citation>
    <scope>NUCLEOTIDE SEQUENCE</scope>
</reference>
<dbReference type="PANTHER" id="PTHR31356:SF36">
    <property type="entry name" value="L-ASCORBATE PEROXIDASE 3"/>
    <property type="match status" value="1"/>
</dbReference>
<evidence type="ECO:0000313" key="10">
    <source>
        <dbReference type="Proteomes" id="UP000649617"/>
    </source>
</evidence>
<dbReference type="InterPro" id="IPR018247">
    <property type="entry name" value="EF_Hand_1_Ca_BS"/>
</dbReference>
<keyword evidence="10" id="KW-1185">Reference proteome</keyword>
<evidence type="ECO:0000256" key="5">
    <source>
        <dbReference type="ARBA" id="ARBA00023004"/>
    </source>
</evidence>
<dbReference type="Gene3D" id="1.10.520.10">
    <property type="match status" value="1"/>
</dbReference>
<dbReference type="InterPro" id="IPR002048">
    <property type="entry name" value="EF_hand_dom"/>
</dbReference>
<dbReference type="GO" id="GO:0005509">
    <property type="term" value="F:calcium ion binding"/>
    <property type="evidence" value="ECO:0007669"/>
    <property type="project" value="InterPro"/>
</dbReference>
<keyword evidence="3" id="KW-0479">Metal-binding</keyword>
<dbReference type="Gene3D" id="1.10.420.10">
    <property type="entry name" value="Peroxidase, domain 2"/>
    <property type="match status" value="2"/>
</dbReference>
<keyword evidence="5" id="KW-0408">Iron</keyword>
<keyword evidence="1" id="KW-0575">Peroxidase</keyword>
<dbReference type="PRINTS" id="PR00458">
    <property type="entry name" value="PEROXIDASE"/>
</dbReference>
<dbReference type="InterPro" id="IPR010255">
    <property type="entry name" value="Haem_peroxidase_sf"/>
</dbReference>
<dbReference type="Proteomes" id="UP000649617">
    <property type="component" value="Unassembled WGS sequence"/>
</dbReference>
<protein>
    <submittedName>
        <fullName evidence="9">Uncharacterized protein</fullName>
    </submittedName>
</protein>
<dbReference type="OrthoDB" id="407695at2759"/>
<dbReference type="PROSITE" id="PS00436">
    <property type="entry name" value="PEROXIDASE_2"/>
    <property type="match status" value="1"/>
</dbReference>
<dbReference type="EMBL" id="CAJNIZ010042849">
    <property type="protein sequence ID" value="CAE7640689.1"/>
    <property type="molecule type" value="Genomic_DNA"/>
</dbReference>
<dbReference type="PROSITE" id="PS00018">
    <property type="entry name" value="EF_HAND_1"/>
    <property type="match status" value="1"/>
</dbReference>